<evidence type="ECO:0000313" key="2">
    <source>
        <dbReference type="EMBL" id="KAF5797366.1"/>
    </source>
</evidence>
<dbReference type="Pfam" id="PF07734">
    <property type="entry name" value="FBA_1"/>
    <property type="match status" value="1"/>
</dbReference>
<keyword evidence="3" id="KW-1185">Reference proteome</keyword>
<dbReference type="InterPro" id="IPR036047">
    <property type="entry name" value="F-box-like_dom_sf"/>
</dbReference>
<dbReference type="InterPro" id="IPR050796">
    <property type="entry name" value="SCF_F-box_component"/>
</dbReference>
<dbReference type="CDD" id="cd22157">
    <property type="entry name" value="F-box_AtFBW1-like"/>
    <property type="match status" value="1"/>
</dbReference>
<reference evidence="2" key="1">
    <citation type="journal article" date="2017" name="Nature">
        <title>The sunflower genome provides insights into oil metabolism, flowering and Asterid evolution.</title>
        <authorList>
            <person name="Badouin H."/>
            <person name="Gouzy J."/>
            <person name="Grassa C.J."/>
            <person name="Murat F."/>
            <person name="Staton S.E."/>
            <person name="Cottret L."/>
            <person name="Lelandais-Briere C."/>
            <person name="Owens G.L."/>
            <person name="Carrere S."/>
            <person name="Mayjonade B."/>
            <person name="Legrand L."/>
            <person name="Gill N."/>
            <person name="Kane N.C."/>
            <person name="Bowers J.E."/>
            <person name="Hubner S."/>
            <person name="Bellec A."/>
            <person name="Berard A."/>
            <person name="Berges H."/>
            <person name="Blanchet N."/>
            <person name="Boniface M.C."/>
            <person name="Brunel D."/>
            <person name="Catrice O."/>
            <person name="Chaidir N."/>
            <person name="Claudel C."/>
            <person name="Donnadieu C."/>
            <person name="Faraut T."/>
            <person name="Fievet G."/>
            <person name="Helmstetter N."/>
            <person name="King M."/>
            <person name="Knapp S.J."/>
            <person name="Lai Z."/>
            <person name="Le Paslier M.C."/>
            <person name="Lippi Y."/>
            <person name="Lorenzon L."/>
            <person name="Mandel J.R."/>
            <person name="Marage G."/>
            <person name="Marchand G."/>
            <person name="Marquand E."/>
            <person name="Bret-Mestries E."/>
            <person name="Morien E."/>
            <person name="Nambeesan S."/>
            <person name="Nguyen T."/>
            <person name="Pegot-Espagnet P."/>
            <person name="Pouilly N."/>
            <person name="Raftis F."/>
            <person name="Sallet E."/>
            <person name="Schiex T."/>
            <person name="Thomas J."/>
            <person name="Vandecasteele C."/>
            <person name="Vares D."/>
            <person name="Vear F."/>
            <person name="Vautrin S."/>
            <person name="Crespi M."/>
            <person name="Mangin B."/>
            <person name="Burke J.M."/>
            <person name="Salse J."/>
            <person name="Munos S."/>
            <person name="Vincourt P."/>
            <person name="Rieseberg L.H."/>
            <person name="Langlade N.B."/>
        </authorList>
    </citation>
    <scope>NUCLEOTIDE SEQUENCE</scope>
    <source>
        <tissue evidence="2">Leaves</tissue>
    </source>
</reference>
<comment type="caution">
    <text evidence="2">The sequence shown here is derived from an EMBL/GenBank/DDBJ whole genome shotgun (WGS) entry which is preliminary data.</text>
</comment>
<gene>
    <name evidence="2" type="ORF">HanXRQr2_Chr07g0279791</name>
</gene>
<organism evidence="2 3">
    <name type="scientific">Helianthus annuus</name>
    <name type="common">Common sunflower</name>
    <dbReference type="NCBI Taxonomy" id="4232"/>
    <lineage>
        <taxon>Eukaryota</taxon>
        <taxon>Viridiplantae</taxon>
        <taxon>Streptophyta</taxon>
        <taxon>Embryophyta</taxon>
        <taxon>Tracheophyta</taxon>
        <taxon>Spermatophyta</taxon>
        <taxon>Magnoliopsida</taxon>
        <taxon>eudicotyledons</taxon>
        <taxon>Gunneridae</taxon>
        <taxon>Pentapetalae</taxon>
        <taxon>asterids</taxon>
        <taxon>campanulids</taxon>
        <taxon>Asterales</taxon>
        <taxon>Asteraceae</taxon>
        <taxon>Asteroideae</taxon>
        <taxon>Heliantheae alliance</taxon>
        <taxon>Heliantheae</taxon>
        <taxon>Helianthus</taxon>
    </lineage>
</organism>
<evidence type="ECO:0000313" key="3">
    <source>
        <dbReference type="Proteomes" id="UP000215914"/>
    </source>
</evidence>
<dbReference type="NCBIfam" id="TIGR01640">
    <property type="entry name" value="F_box_assoc_1"/>
    <property type="match status" value="1"/>
</dbReference>
<dbReference type="EMBL" id="MNCJ02000322">
    <property type="protein sequence ID" value="KAF5797366.1"/>
    <property type="molecule type" value="Genomic_DNA"/>
</dbReference>
<dbReference type="SMART" id="SM00256">
    <property type="entry name" value="FBOX"/>
    <property type="match status" value="1"/>
</dbReference>
<dbReference type="AlphaFoldDB" id="A0A9K3IHY7"/>
<proteinExistence type="predicted"/>
<dbReference type="InterPro" id="IPR001810">
    <property type="entry name" value="F-box_dom"/>
</dbReference>
<dbReference type="Gramene" id="mRNA:HanXRQr2_Chr07g0279791">
    <property type="protein sequence ID" value="CDS:HanXRQr2_Chr07g0279791.1"/>
    <property type="gene ID" value="HanXRQr2_Chr07g0279791"/>
</dbReference>
<dbReference type="Proteomes" id="UP000215914">
    <property type="component" value="Unassembled WGS sequence"/>
</dbReference>
<dbReference type="PANTHER" id="PTHR31672:SF10">
    <property type="entry name" value="F-BOX DOMAIN-CONTAINING PROTEIN"/>
    <property type="match status" value="1"/>
</dbReference>
<accession>A0A9K3IHY7</accession>
<dbReference type="InterPro" id="IPR017451">
    <property type="entry name" value="F-box-assoc_interact_dom"/>
</dbReference>
<name>A0A9K3IHY7_HELAN</name>
<protein>
    <submittedName>
        <fullName evidence="2">F-box domain-containing protein</fullName>
    </submittedName>
</protein>
<evidence type="ECO:0000259" key="1">
    <source>
        <dbReference type="SMART" id="SM00256"/>
    </source>
</evidence>
<dbReference type="OrthoDB" id="1287641at2759"/>
<dbReference type="SUPFAM" id="SSF81383">
    <property type="entry name" value="F-box domain"/>
    <property type="match status" value="1"/>
</dbReference>
<reference evidence="2" key="2">
    <citation type="submission" date="2020-06" db="EMBL/GenBank/DDBJ databases">
        <title>Helianthus annuus Genome sequencing and assembly Release 2.</title>
        <authorList>
            <person name="Gouzy J."/>
            <person name="Langlade N."/>
            <person name="Munos S."/>
        </authorList>
    </citation>
    <scope>NUCLEOTIDE SEQUENCE</scope>
    <source>
        <tissue evidence="2">Leaves</tissue>
    </source>
</reference>
<sequence>MSDNIPFELQAEIIRRVLPVKSLIRFRSVSKQWKSLIDSSEFITHHTLNQTQPKHLLVRYITRASGFRFFSDDKCLHEEKYVSIVDDDNFPHHKFSPVVPPTVKLHAHPFMLDCSHGLVCLHGWSRDRVKRKKLIVLWNPLIRKSVCISIPDHQRDDVIGFGVCPKTSDPKIVKITRKAKAKVFTLSSGAWRSVLMNTPFKSLHFRNTQVVIDGVIYWLAYDDITYKLRLCSFDLASEEFGEVVNINIAVPYYLVGRPRNICMYNISKINESLIVLTPDGFCDCNVWMMLKNGVSQPSFTKLFTLTDVDVDVDSMIGFRKNGQPIIDHSKTRGFDCELKVYEPCSKRINGLGIYGSAFMMTSYTESLLLLNHSYSVIH</sequence>
<feature type="domain" description="F-box" evidence="1">
    <location>
        <begin position="5"/>
        <end position="46"/>
    </location>
</feature>
<dbReference type="PANTHER" id="PTHR31672">
    <property type="entry name" value="BNACNNG10540D PROTEIN"/>
    <property type="match status" value="1"/>
</dbReference>
<dbReference type="InterPro" id="IPR006527">
    <property type="entry name" value="F-box-assoc_dom_typ1"/>
</dbReference>
<dbReference type="Pfam" id="PF00646">
    <property type="entry name" value="F-box"/>
    <property type="match status" value="1"/>
</dbReference>